<comment type="caution">
    <text evidence="1">The sequence shown here is derived from an EMBL/GenBank/DDBJ whole genome shotgun (WGS) entry which is preliminary data.</text>
</comment>
<keyword evidence="2" id="KW-1185">Reference proteome</keyword>
<dbReference type="AlphaFoldDB" id="A0AAV5QY82"/>
<protein>
    <submittedName>
        <fullName evidence="1">Uncharacterized protein</fullName>
    </submittedName>
</protein>
<gene>
    <name evidence="1" type="ORF">DAPK24_004860</name>
</gene>
<evidence type="ECO:0000313" key="2">
    <source>
        <dbReference type="Proteomes" id="UP001378960"/>
    </source>
</evidence>
<sequence length="163" mass="19014">MLDQARLLEGCKKWINFFAEKLPDELCFFKPEELRKQEILETGIGNVISSFCRKEEITIDELLRKKLSRHLYKGLAKRLAEKGAVTYLQHLSTNKAEEEAMRISPNLITNIYLLSLFYTSGSISKALLVLLELELNLRKASKVCRNRMYDEIEKPFRSKQMIQ</sequence>
<organism evidence="1 2">
    <name type="scientific">Pichia kluyveri</name>
    <name type="common">Yeast</name>
    <dbReference type="NCBI Taxonomy" id="36015"/>
    <lineage>
        <taxon>Eukaryota</taxon>
        <taxon>Fungi</taxon>
        <taxon>Dikarya</taxon>
        <taxon>Ascomycota</taxon>
        <taxon>Saccharomycotina</taxon>
        <taxon>Pichiomycetes</taxon>
        <taxon>Pichiales</taxon>
        <taxon>Pichiaceae</taxon>
        <taxon>Pichia</taxon>
    </lineage>
</organism>
<name>A0AAV5QY82_PICKL</name>
<evidence type="ECO:0000313" key="1">
    <source>
        <dbReference type="EMBL" id="GMM43911.1"/>
    </source>
</evidence>
<dbReference type="EMBL" id="BTGB01000001">
    <property type="protein sequence ID" value="GMM43911.1"/>
    <property type="molecule type" value="Genomic_DNA"/>
</dbReference>
<accession>A0AAV5QY82</accession>
<reference evidence="1 2" key="1">
    <citation type="journal article" date="2023" name="Elife">
        <title>Identification of key yeast species and microbe-microbe interactions impacting larval growth of Drosophila in the wild.</title>
        <authorList>
            <person name="Mure A."/>
            <person name="Sugiura Y."/>
            <person name="Maeda R."/>
            <person name="Honda K."/>
            <person name="Sakurai N."/>
            <person name="Takahashi Y."/>
            <person name="Watada M."/>
            <person name="Katoh T."/>
            <person name="Gotoh A."/>
            <person name="Gotoh Y."/>
            <person name="Taniguchi I."/>
            <person name="Nakamura K."/>
            <person name="Hayashi T."/>
            <person name="Katayama T."/>
            <person name="Uemura T."/>
            <person name="Hattori Y."/>
        </authorList>
    </citation>
    <scope>NUCLEOTIDE SEQUENCE [LARGE SCALE GENOMIC DNA]</scope>
    <source>
        <strain evidence="1 2">PK-24</strain>
    </source>
</reference>
<dbReference type="Proteomes" id="UP001378960">
    <property type="component" value="Unassembled WGS sequence"/>
</dbReference>
<proteinExistence type="predicted"/>